<dbReference type="InterPro" id="IPR000160">
    <property type="entry name" value="GGDEF_dom"/>
</dbReference>
<evidence type="ECO:0000313" key="6">
    <source>
        <dbReference type="Proteomes" id="UP000317155"/>
    </source>
</evidence>
<dbReference type="Pfam" id="PF08448">
    <property type="entry name" value="PAS_4"/>
    <property type="match status" value="2"/>
</dbReference>
<dbReference type="SMART" id="SM00091">
    <property type="entry name" value="PAS"/>
    <property type="match status" value="2"/>
</dbReference>
<dbReference type="AlphaFoldDB" id="A0A550J7Y1"/>
<feature type="domain" description="PAC" evidence="2">
    <location>
        <begin position="222"/>
        <end position="274"/>
    </location>
</feature>
<dbReference type="PROSITE" id="PS50887">
    <property type="entry name" value="GGDEF"/>
    <property type="match status" value="1"/>
</dbReference>
<dbReference type="NCBIfam" id="TIGR00229">
    <property type="entry name" value="sensory_box"/>
    <property type="match status" value="2"/>
</dbReference>
<dbReference type="InterPro" id="IPR035919">
    <property type="entry name" value="EAL_sf"/>
</dbReference>
<keyword evidence="6" id="KW-1185">Reference proteome</keyword>
<feature type="domain" description="PAC" evidence="2">
    <location>
        <begin position="90"/>
        <end position="142"/>
    </location>
</feature>
<dbReference type="InterPro" id="IPR013656">
    <property type="entry name" value="PAS_4"/>
</dbReference>
<dbReference type="CDD" id="cd00130">
    <property type="entry name" value="PAS"/>
    <property type="match status" value="2"/>
</dbReference>
<dbReference type="Gene3D" id="3.30.70.270">
    <property type="match status" value="1"/>
</dbReference>
<evidence type="ECO:0000259" key="1">
    <source>
        <dbReference type="PROSITE" id="PS50112"/>
    </source>
</evidence>
<dbReference type="SMART" id="SM00052">
    <property type="entry name" value="EAL"/>
    <property type="match status" value="1"/>
</dbReference>
<dbReference type="OrthoDB" id="9777298at2"/>
<accession>A0A550J7Y1</accession>
<dbReference type="PANTHER" id="PTHR44757">
    <property type="entry name" value="DIGUANYLATE CYCLASE DGCP"/>
    <property type="match status" value="1"/>
</dbReference>
<feature type="domain" description="PAS" evidence="1">
    <location>
        <begin position="17"/>
        <end position="87"/>
    </location>
</feature>
<dbReference type="PROSITE" id="PS50883">
    <property type="entry name" value="EAL"/>
    <property type="match status" value="1"/>
</dbReference>
<dbReference type="Pfam" id="PF00990">
    <property type="entry name" value="GGDEF"/>
    <property type="match status" value="1"/>
</dbReference>
<feature type="domain" description="GGDEF" evidence="4">
    <location>
        <begin position="306"/>
        <end position="439"/>
    </location>
</feature>
<dbReference type="Pfam" id="PF00563">
    <property type="entry name" value="EAL"/>
    <property type="match status" value="1"/>
</dbReference>
<dbReference type="InterPro" id="IPR035965">
    <property type="entry name" value="PAS-like_dom_sf"/>
</dbReference>
<name>A0A550J7Y1_9BACT</name>
<dbReference type="SMART" id="SM00267">
    <property type="entry name" value="GGDEF"/>
    <property type="match status" value="1"/>
</dbReference>
<organism evidence="5 6">
    <name type="scientific">Trichloromonas acetexigens</name>
    <dbReference type="NCBI Taxonomy" id="38815"/>
    <lineage>
        <taxon>Bacteria</taxon>
        <taxon>Pseudomonadati</taxon>
        <taxon>Thermodesulfobacteriota</taxon>
        <taxon>Desulfuromonadia</taxon>
        <taxon>Desulfuromonadales</taxon>
        <taxon>Trichloromonadaceae</taxon>
        <taxon>Trichloromonas</taxon>
    </lineage>
</organism>
<dbReference type="SUPFAM" id="SSF141868">
    <property type="entry name" value="EAL domain-like"/>
    <property type="match status" value="1"/>
</dbReference>
<dbReference type="InterPro" id="IPR052155">
    <property type="entry name" value="Biofilm_reg_signaling"/>
</dbReference>
<dbReference type="InterPro" id="IPR001633">
    <property type="entry name" value="EAL_dom"/>
</dbReference>
<feature type="domain" description="EAL" evidence="3">
    <location>
        <begin position="448"/>
        <end position="702"/>
    </location>
</feature>
<dbReference type="InterPro" id="IPR000700">
    <property type="entry name" value="PAS-assoc_C"/>
</dbReference>
<dbReference type="FunFam" id="3.20.20.450:FF:000001">
    <property type="entry name" value="Cyclic di-GMP phosphodiesterase yahA"/>
    <property type="match status" value="1"/>
</dbReference>
<dbReference type="SUPFAM" id="SSF55073">
    <property type="entry name" value="Nucleotide cyclase"/>
    <property type="match status" value="1"/>
</dbReference>
<proteinExistence type="predicted"/>
<dbReference type="RefSeq" id="WP_092053803.1">
    <property type="nucleotide sequence ID" value="NZ_FOJJ01000003.1"/>
</dbReference>
<dbReference type="NCBIfam" id="TIGR00254">
    <property type="entry name" value="GGDEF"/>
    <property type="match status" value="1"/>
</dbReference>
<comment type="caution">
    <text evidence="5">The sequence shown here is derived from an EMBL/GenBank/DDBJ whole genome shotgun (WGS) entry which is preliminary data.</text>
</comment>
<gene>
    <name evidence="5" type="ORF">FL622_13685</name>
</gene>
<dbReference type="Gene3D" id="3.30.450.20">
    <property type="entry name" value="PAS domain"/>
    <property type="match status" value="2"/>
</dbReference>
<dbReference type="InterPro" id="IPR043128">
    <property type="entry name" value="Rev_trsase/Diguanyl_cyclase"/>
</dbReference>
<evidence type="ECO:0000259" key="3">
    <source>
        <dbReference type="PROSITE" id="PS50883"/>
    </source>
</evidence>
<dbReference type="PROSITE" id="PS50113">
    <property type="entry name" value="PAC"/>
    <property type="match status" value="2"/>
</dbReference>
<dbReference type="InterPro" id="IPR029787">
    <property type="entry name" value="Nucleotide_cyclase"/>
</dbReference>
<dbReference type="Gene3D" id="3.20.20.450">
    <property type="entry name" value="EAL domain"/>
    <property type="match status" value="1"/>
</dbReference>
<evidence type="ECO:0000259" key="2">
    <source>
        <dbReference type="PROSITE" id="PS50113"/>
    </source>
</evidence>
<dbReference type="EMBL" id="VJVV01000011">
    <property type="protein sequence ID" value="TRO79317.1"/>
    <property type="molecule type" value="Genomic_DNA"/>
</dbReference>
<evidence type="ECO:0000259" key="4">
    <source>
        <dbReference type="PROSITE" id="PS50887"/>
    </source>
</evidence>
<dbReference type="SUPFAM" id="SSF55785">
    <property type="entry name" value="PYP-like sensor domain (PAS domain)"/>
    <property type="match status" value="2"/>
</dbReference>
<dbReference type="CDD" id="cd01948">
    <property type="entry name" value="EAL"/>
    <property type="match status" value="1"/>
</dbReference>
<reference evidence="5 6" key="1">
    <citation type="submission" date="2019-07" db="EMBL/GenBank/DDBJ databases">
        <title>Insights of Desulfuromonas acetexigens electromicrobiology.</title>
        <authorList>
            <person name="Katuri K."/>
            <person name="Sapireddy V."/>
            <person name="Shaw D.R."/>
            <person name="Saikaly P."/>
        </authorList>
    </citation>
    <scope>NUCLEOTIDE SEQUENCE [LARGE SCALE GENOMIC DNA]</scope>
    <source>
        <strain evidence="5 6">2873</strain>
    </source>
</reference>
<sequence>MLLHDDTHDAPLNEQDDSHFSQAVLDALPHPVLIKDRNGHYLRCNRELEQWLGLTKAQIIGRTLREIAPNEYQDQCMQMDRAVLKDGGIHSCEGQLRLADGDERQFVALKSPLLGPNGDIDGVVTTFLNISELKSSQRELQEHGLLWNTILNEMQDAVAIIDSRSFRILNANKEFVRLFGTTAETAVGLRCHDLVFPPSAPFRQDGHNLCPLREAILTKKPVVMEHHIFTSEGKETWLDIATSPIFDETGEVRQLVHVCRDITARKEAAKQIETLAYFDSLTGLPNRVLFLDRLKQALHLARRENRSLGVIFLDLDNFKKINDTLGHKAGDQVLKIVAERLKGNVRKSDTLSRPGGDEFVLFLSSANEVREILTTINHFQQILSAPINLAGMEVFISGSIGIALYPNDGESADELLKHAELAMYEAKGTGGGTFRFYSREMNRRASKRLQVEVDLHRALREQEFFLLYQPQVDAVSGRVSGIEALTRWRHPSLGTVPPDQFIPLAEETGLILPMGEWTLRQACLQTRRWQEQGFNDLRLGVNLSPIQFKRSNVPAMVRKVLAETGFDPHDLELEITEGVLLQKDKGRSECLRELKNMGVSLAIDDFGTGYSSLSYLKHFPIDRIKVAQEFVREIPASIEHLEIIRAIVAMARSLKLNIIAEGVETREQLELITEMGIEDIQGFYFSRPLPGEDVLPFVRRSASREVPLPT</sequence>
<dbReference type="InterPro" id="IPR001610">
    <property type="entry name" value="PAC"/>
</dbReference>
<protein>
    <submittedName>
        <fullName evidence="5">EAL domain-containing protein</fullName>
    </submittedName>
</protein>
<evidence type="ECO:0000313" key="5">
    <source>
        <dbReference type="EMBL" id="TRO79317.1"/>
    </source>
</evidence>
<dbReference type="SMART" id="SM00086">
    <property type="entry name" value="PAC"/>
    <property type="match status" value="2"/>
</dbReference>
<dbReference type="PROSITE" id="PS50112">
    <property type="entry name" value="PAS"/>
    <property type="match status" value="1"/>
</dbReference>
<dbReference type="PANTHER" id="PTHR44757:SF2">
    <property type="entry name" value="BIOFILM ARCHITECTURE MAINTENANCE PROTEIN MBAA"/>
    <property type="match status" value="1"/>
</dbReference>
<dbReference type="Proteomes" id="UP000317155">
    <property type="component" value="Unassembled WGS sequence"/>
</dbReference>
<dbReference type="CDD" id="cd01949">
    <property type="entry name" value="GGDEF"/>
    <property type="match status" value="1"/>
</dbReference>
<dbReference type="InterPro" id="IPR000014">
    <property type="entry name" value="PAS"/>
</dbReference>